<evidence type="ECO:0000256" key="1">
    <source>
        <dbReference type="SAM" id="Coils"/>
    </source>
</evidence>
<proteinExistence type="predicted"/>
<dbReference type="AlphaFoldDB" id="A0A7S0NFV8"/>
<protein>
    <submittedName>
        <fullName evidence="2">Uncharacterized protein</fullName>
    </submittedName>
</protein>
<organism evidence="2">
    <name type="scientific">Phaeocystis antarctica</name>
    <dbReference type="NCBI Taxonomy" id="33657"/>
    <lineage>
        <taxon>Eukaryota</taxon>
        <taxon>Haptista</taxon>
        <taxon>Haptophyta</taxon>
        <taxon>Prymnesiophyceae</taxon>
        <taxon>Phaeocystales</taxon>
        <taxon>Phaeocystaceae</taxon>
        <taxon>Phaeocystis</taxon>
    </lineage>
</organism>
<accession>A0A7S0NFV8</accession>
<evidence type="ECO:0000313" key="2">
    <source>
        <dbReference type="EMBL" id="CAD8511397.1"/>
    </source>
</evidence>
<dbReference type="EMBL" id="HBEP01037203">
    <property type="protein sequence ID" value="CAD8511397.1"/>
    <property type="molecule type" value="Transcribed_RNA"/>
</dbReference>
<name>A0A7S0NFV8_9EUKA</name>
<feature type="coiled-coil region" evidence="1">
    <location>
        <begin position="437"/>
        <end position="485"/>
    </location>
</feature>
<reference evidence="2" key="1">
    <citation type="submission" date="2021-01" db="EMBL/GenBank/DDBJ databases">
        <authorList>
            <person name="Corre E."/>
            <person name="Pelletier E."/>
            <person name="Niang G."/>
            <person name="Scheremetjew M."/>
            <person name="Finn R."/>
            <person name="Kale V."/>
            <person name="Holt S."/>
            <person name="Cochrane G."/>
            <person name="Meng A."/>
            <person name="Brown T."/>
            <person name="Cohen L."/>
        </authorList>
    </citation>
    <scope>NUCLEOTIDE SEQUENCE</scope>
    <source>
        <strain evidence="2">CCMP1374</strain>
    </source>
</reference>
<gene>
    <name evidence="2" type="ORF">PANT1444_LOCUS21054</name>
</gene>
<keyword evidence="1" id="KW-0175">Coiled coil</keyword>
<sequence length="489" mass="54695">MASVQWLVRQRGHAHLRHKISSTAMSTDTKWYQVMPGFDQGSPKLGVLRLKGWGEDYLSLPGDIDDERSWAYPIIHEVVEKVTFELLCNPTEFKKSTETVLEGVTVAVQKLIKRGANALIANCGLFMWLHAVGIIEAAVDKAMDQLNLQNPDHKYRRPTVMLSSLNMLPAYLPTLGLGEQQRGVGPKPSEANFDCRVVVFTSNGDSCMELLKSVPQLKGCKLTRPSTPHIKGEVLVVGLNANDVLDGGPLRGFEAVAEGTPLVYSVVQRGVEKVAKALKEAYPSIALAIVECTQVSSFSDTIRCAMDVDVIDPINLGTSALELSVDHKFVQDDPASRLMQVNDKAEQAKQLKLSLGRCEKLDKVVEVYKAEVKEYNSEMQKKLLSTQPEEGQLDDLEKLKDINAKEIAALMETNKKQWDDIVAEIPNLPEEAQRSEERNLEKIAKQHQKNFAEMRAQHAMNFAKMKEMRQNNEVRNEQIALLRKRQAQP</sequence>